<keyword evidence="3" id="KW-0479">Metal-binding</keyword>
<protein>
    <submittedName>
        <fullName evidence="4">ADP-ribosylglycohydrolase</fullName>
    </submittedName>
</protein>
<dbReference type="Pfam" id="PF03747">
    <property type="entry name" value="ADP_ribosyl_GH"/>
    <property type="match status" value="1"/>
</dbReference>
<dbReference type="InterPro" id="IPR036705">
    <property type="entry name" value="Ribosyl_crysJ1_sf"/>
</dbReference>
<feature type="binding site" evidence="3">
    <location>
        <position position="50"/>
    </location>
    <ligand>
        <name>Mg(2+)</name>
        <dbReference type="ChEBI" id="CHEBI:18420"/>
        <label>1</label>
    </ligand>
</feature>
<keyword evidence="2 4" id="KW-0378">Hydrolase</keyword>
<evidence type="ECO:0000256" key="3">
    <source>
        <dbReference type="PIRSR" id="PIRSR605502-1"/>
    </source>
</evidence>
<reference evidence="4 5" key="1">
    <citation type="submission" date="2017-04" db="EMBL/GenBank/DDBJ databases">
        <authorList>
            <person name="Afonso C.L."/>
            <person name="Miller P.J."/>
            <person name="Scott M.A."/>
            <person name="Spackman E."/>
            <person name="Goraichik I."/>
            <person name="Dimitrov K.M."/>
            <person name="Suarez D.L."/>
            <person name="Swayne D.E."/>
        </authorList>
    </citation>
    <scope>NUCLEOTIDE SEQUENCE [LARGE SCALE GENOMIC DNA]</scope>
    <source>
        <strain evidence="4 5">DSM 23236</strain>
    </source>
</reference>
<dbReference type="GO" id="GO:0046872">
    <property type="term" value="F:metal ion binding"/>
    <property type="evidence" value="ECO:0007669"/>
    <property type="project" value="UniProtKB-KW"/>
</dbReference>
<dbReference type="GO" id="GO:0016787">
    <property type="term" value="F:hydrolase activity"/>
    <property type="evidence" value="ECO:0007669"/>
    <property type="project" value="UniProtKB-KW"/>
</dbReference>
<evidence type="ECO:0000313" key="5">
    <source>
        <dbReference type="Proteomes" id="UP000192761"/>
    </source>
</evidence>
<dbReference type="OrthoDB" id="9798107at2"/>
<dbReference type="AlphaFoldDB" id="A0A1W1XZF4"/>
<feature type="binding site" evidence="3">
    <location>
        <position position="49"/>
    </location>
    <ligand>
        <name>Mg(2+)</name>
        <dbReference type="ChEBI" id="CHEBI:18420"/>
        <label>1</label>
    </ligand>
</feature>
<evidence type="ECO:0000313" key="4">
    <source>
        <dbReference type="EMBL" id="SMC29272.1"/>
    </source>
</evidence>
<comment type="cofactor">
    <cofactor evidence="3">
        <name>Mg(2+)</name>
        <dbReference type="ChEBI" id="CHEBI:18420"/>
    </cofactor>
    <text evidence="3">Binds 2 magnesium ions per subunit.</text>
</comment>
<dbReference type="RefSeq" id="WP_084092668.1">
    <property type="nucleotide sequence ID" value="NZ_FWXD01000032.1"/>
</dbReference>
<keyword evidence="3" id="KW-0460">Magnesium</keyword>
<evidence type="ECO:0000256" key="1">
    <source>
        <dbReference type="ARBA" id="ARBA00010702"/>
    </source>
</evidence>
<dbReference type="SUPFAM" id="SSF101478">
    <property type="entry name" value="ADP-ribosylglycohydrolase"/>
    <property type="match status" value="1"/>
</dbReference>
<dbReference type="PANTHER" id="PTHR16222">
    <property type="entry name" value="ADP-RIBOSYLGLYCOHYDROLASE"/>
    <property type="match status" value="1"/>
</dbReference>
<feature type="binding site" evidence="3">
    <location>
        <position position="51"/>
    </location>
    <ligand>
        <name>Mg(2+)</name>
        <dbReference type="ChEBI" id="CHEBI:18420"/>
        <label>1</label>
    </ligand>
</feature>
<dbReference type="InterPro" id="IPR005502">
    <property type="entry name" value="Ribosyl_crysJ1"/>
</dbReference>
<comment type="similarity">
    <text evidence="1">Belongs to the ADP-ribosylglycohydrolase family.</text>
</comment>
<name>A0A1W1XZF4_9NEIS</name>
<feature type="binding site" evidence="3">
    <location>
        <position position="258"/>
    </location>
    <ligand>
        <name>Mg(2+)</name>
        <dbReference type="ChEBI" id="CHEBI:18420"/>
        <label>1</label>
    </ligand>
</feature>
<keyword evidence="5" id="KW-1185">Reference proteome</keyword>
<dbReference type="Gene3D" id="1.10.4080.10">
    <property type="entry name" value="ADP-ribosylation/Crystallin J1"/>
    <property type="match status" value="1"/>
</dbReference>
<dbReference type="Proteomes" id="UP000192761">
    <property type="component" value="Unassembled WGS sequence"/>
</dbReference>
<dbReference type="STRING" id="1121001.SAMN02745857_03730"/>
<feature type="binding site" evidence="3">
    <location>
        <position position="256"/>
    </location>
    <ligand>
        <name>Mg(2+)</name>
        <dbReference type="ChEBI" id="CHEBI:18420"/>
        <label>1</label>
    </ligand>
</feature>
<gene>
    <name evidence="4" type="ORF">SAMN02745857_03730</name>
</gene>
<dbReference type="InterPro" id="IPR050792">
    <property type="entry name" value="ADP-ribosylglycohydrolase"/>
</dbReference>
<accession>A0A1W1XZF4</accession>
<dbReference type="EMBL" id="FWXD01000032">
    <property type="protein sequence ID" value="SMC29272.1"/>
    <property type="molecule type" value="Genomic_DNA"/>
</dbReference>
<proteinExistence type="inferred from homology"/>
<sequence>MTVSEDRYLGCVLGLAMGDTLGAPYEGGPLERTLWRLIGRTRDGLPRWSDDTQMTLDLAESLLACGQLDQDDLAQRFAASYRWQRGYGPSTARLLKRIRRGEHWSAATTAIYPTGSFGNGAAMRASVLPLFHTGPLDTLPAQVAASAVITHAHPHGIAGAQLIATATHLLLRDADALEVMTALLQQGDQAPYAAKLTIARDWLAGDAGPHARDVARQLGNGMTAPTSCVTAIYLALRHLDQPFDTLMSFTIKLGGDVDTIAAMAGTLWGTRNGAAALPQHPLEQEARLRAAALALHRHAQQR</sequence>
<evidence type="ECO:0000256" key="2">
    <source>
        <dbReference type="ARBA" id="ARBA00022801"/>
    </source>
</evidence>
<organism evidence="4 5">
    <name type="scientific">Andreprevotia lacus DSM 23236</name>
    <dbReference type="NCBI Taxonomy" id="1121001"/>
    <lineage>
        <taxon>Bacteria</taxon>
        <taxon>Pseudomonadati</taxon>
        <taxon>Pseudomonadota</taxon>
        <taxon>Betaproteobacteria</taxon>
        <taxon>Neisseriales</taxon>
        <taxon>Chitinibacteraceae</taxon>
        <taxon>Andreprevotia</taxon>
    </lineage>
</organism>
<feature type="binding site" evidence="3">
    <location>
        <position position="259"/>
    </location>
    <ligand>
        <name>Mg(2+)</name>
        <dbReference type="ChEBI" id="CHEBI:18420"/>
        <label>1</label>
    </ligand>
</feature>
<dbReference type="PANTHER" id="PTHR16222:SF24">
    <property type="entry name" value="ADP-RIBOSYLHYDROLASE ARH3"/>
    <property type="match status" value="1"/>
</dbReference>